<feature type="compositionally biased region" description="Basic and acidic residues" evidence="1">
    <location>
        <begin position="149"/>
        <end position="167"/>
    </location>
</feature>
<reference evidence="2 3" key="1">
    <citation type="submission" date="2023-03" db="EMBL/GenBank/DDBJ databases">
        <title>High-quality genome of Scylla paramamosain provides insights in environmental adaptation.</title>
        <authorList>
            <person name="Zhang L."/>
        </authorList>
    </citation>
    <scope>NUCLEOTIDE SEQUENCE [LARGE SCALE GENOMIC DNA]</scope>
    <source>
        <strain evidence="2">LZ_2023a</strain>
        <tissue evidence="2">Muscle</tissue>
    </source>
</reference>
<name>A0AAW0TN79_SCYPA</name>
<dbReference type="AlphaFoldDB" id="A0AAW0TN79"/>
<feature type="compositionally biased region" description="Low complexity" evidence="1">
    <location>
        <begin position="168"/>
        <end position="182"/>
    </location>
</feature>
<organism evidence="2 3">
    <name type="scientific">Scylla paramamosain</name>
    <name type="common">Mud crab</name>
    <dbReference type="NCBI Taxonomy" id="85552"/>
    <lineage>
        <taxon>Eukaryota</taxon>
        <taxon>Metazoa</taxon>
        <taxon>Ecdysozoa</taxon>
        <taxon>Arthropoda</taxon>
        <taxon>Crustacea</taxon>
        <taxon>Multicrustacea</taxon>
        <taxon>Malacostraca</taxon>
        <taxon>Eumalacostraca</taxon>
        <taxon>Eucarida</taxon>
        <taxon>Decapoda</taxon>
        <taxon>Pleocyemata</taxon>
        <taxon>Brachyura</taxon>
        <taxon>Eubrachyura</taxon>
        <taxon>Portunoidea</taxon>
        <taxon>Portunidae</taxon>
        <taxon>Portuninae</taxon>
        <taxon>Scylla</taxon>
    </lineage>
</organism>
<feature type="region of interest" description="Disordered" evidence="1">
    <location>
        <begin position="1"/>
        <end position="286"/>
    </location>
</feature>
<feature type="compositionally biased region" description="Low complexity" evidence="1">
    <location>
        <begin position="229"/>
        <end position="266"/>
    </location>
</feature>
<dbReference type="Proteomes" id="UP001487740">
    <property type="component" value="Unassembled WGS sequence"/>
</dbReference>
<accession>A0AAW0TN79</accession>
<proteinExistence type="predicted"/>
<feature type="compositionally biased region" description="Basic and acidic residues" evidence="1">
    <location>
        <begin position="75"/>
        <end position="87"/>
    </location>
</feature>
<sequence>MQPGQYGRRATSLAPDDLSGQPVGEPYAQDTMTTPMGPVPYMGQAGTDGSLQRGEPGPCEPPLGRMRSPEPASVEESRSQAREELSRRLTHLTRLSGGSGMGSWIHNPHKEGEQRPYRRTSTTGRLTGEATGPPVYRRTNTMDLPPADARARPGSDYRRHLQQDPARRYSAASRGRGAPRGRVFIHETLVEGQPLVNPSPNPHTRLVPQHPQPHPNPTRFSHPTPYSPPSHINSPSSTSSSSSHLTSPSSSSSSYRSSGPYSPPSSAFDSARYNSPVGRKSSFYRY</sequence>
<keyword evidence="3" id="KW-1185">Reference proteome</keyword>
<comment type="caution">
    <text evidence="2">The sequence shown here is derived from an EMBL/GenBank/DDBJ whole genome shotgun (WGS) entry which is preliminary data.</text>
</comment>
<protein>
    <submittedName>
        <fullName evidence="2">Uncharacterized protein</fullName>
    </submittedName>
</protein>
<evidence type="ECO:0000313" key="3">
    <source>
        <dbReference type="Proteomes" id="UP001487740"/>
    </source>
</evidence>
<gene>
    <name evidence="2" type="ORF">O3P69_020182</name>
</gene>
<evidence type="ECO:0000313" key="2">
    <source>
        <dbReference type="EMBL" id="KAK8388117.1"/>
    </source>
</evidence>
<dbReference type="EMBL" id="JARAKH010000029">
    <property type="protein sequence ID" value="KAK8388117.1"/>
    <property type="molecule type" value="Genomic_DNA"/>
</dbReference>
<evidence type="ECO:0000256" key="1">
    <source>
        <dbReference type="SAM" id="MobiDB-lite"/>
    </source>
</evidence>